<evidence type="ECO:0000256" key="2">
    <source>
        <dbReference type="SAM" id="Phobius"/>
    </source>
</evidence>
<dbReference type="AlphaFoldDB" id="W4FEB9"/>
<dbReference type="PROSITE" id="PS50026">
    <property type="entry name" value="EGF_3"/>
    <property type="match status" value="1"/>
</dbReference>
<keyword evidence="3" id="KW-0732">Signal</keyword>
<feature type="transmembrane region" description="Helical" evidence="2">
    <location>
        <begin position="221"/>
        <end position="248"/>
    </location>
</feature>
<dbReference type="EMBL" id="KI913246">
    <property type="protein sequence ID" value="ETV65161.1"/>
    <property type="molecule type" value="Genomic_DNA"/>
</dbReference>
<evidence type="ECO:0000256" key="3">
    <source>
        <dbReference type="SAM" id="SignalP"/>
    </source>
</evidence>
<keyword evidence="2" id="KW-0812">Transmembrane</keyword>
<accession>W4FEB9</accession>
<dbReference type="OrthoDB" id="78535at2759"/>
<feature type="domain" description="EGF-like" evidence="4">
    <location>
        <begin position="107"/>
        <end position="146"/>
    </location>
</feature>
<feature type="signal peptide" evidence="3">
    <location>
        <begin position="1"/>
        <end position="24"/>
    </location>
</feature>
<sequence>MMMCVQRVLQVVAWLFVIVAMAGGAYVVVPSQRNQDFACCGGCSSGVRADAALLPLGSRIVLWDATVKVAPADQCQITFPFEPTNGELPGSRRVRSGKLVGSTFPLDHDADALCCLNNGRCSLSEDDASGRCDCVVQYGFQGAFCELSVYDVAATNNSLLYPPTFEPPPFTIPLPDVRHALELFPIAQPLLKSLLVSTAATTDGSTGSEDPSLAQYRERAFLPAALGVAAAMGLACVFLLVLLVKCCLTSRVYSMCEKIVTMLLMLAFALLSAASLGVGGNQWLQLHHQSTSLTTLVDVALPSALDHFYTTMSAPLLAALQGNNGSIPIPMFQLKTAALMQQYARLNQTDMPGLFLQALDPLKTVGALFPTATGCENVVILRSSISVMTVGAATGCFQCPKCAAIVANVQQIKLDWFRGVQAIHFILYQSHENLVEFSTVPLEPTLQSFQRSLNHTKSTVGLHVQRLSGMLASLTTSFAQLLDYGLYLWWPASFLTISTSIVAAIVGLKYKSGIIGKGASWLAQLSTLLGFGLTGVTWSLAYCARDGIELLQSFDMNATVLIPDATPAIDVWNLLHDQSLVANHSLSQLLLFADVVKVPPLATPDDSFNTPQRYDFPALFQFQGLMDLQAHFDAANPTVLESLFSWDESIVTVNANLLTTLVEGNHTTPSPYAATSFNFTTNQSTVVNMFNSTWPTLTPVASAAQNQRIAAQWLVCATFEARRRELLLYITDVNHRIAGTRPVLDAIQTNSSLLEALEYQLKADMEFFTTQMQAFKLADCGFRGNCVWARTVWNDVVSELLTLGNTADLTTACFGVAALAQLLCALFASCFATRIQKPQIKIYVFTTDDDKATKTKSGS</sequence>
<dbReference type="InterPro" id="IPR000742">
    <property type="entry name" value="EGF"/>
</dbReference>
<keyword evidence="2" id="KW-0472">Membrane</keyword>
<gene>
    <name evidence="5" type="ORF">H257_18054</name>
</gene>
<proteinExistence type="predicted"/>
<comment type="caution">
    <text evidence="1">Lacks conserved residue(s) required for the propagation of feature annotation.</text>
</comment>
<feature type="disulfide bond" evidence="1">
    <location>
        <begin position="115"/>
        <end position="132"/>
    </location>
</feature>
<dbReference type="VEuPathDB" id="FungiDB:H257_18054"/>
<feature type="transmembrane region" description="Helical" evidence="2">
    <location>
        <begin position="520"/>
        <end position="541"/>
    </location>
</feature>
<evidence type="ECO:0000313" key="5">
    <source>
        <dbReference type="EMBL" id="ETV65161.1"/>
    </source>
</evidence>
<dbReference type="STRING" id="112090.W4FEB9"/>
<keyword evidence="1" id="KW-1015">Disulfide bond</keyword>
<reference evidence="5" key="1">
    <citation type="submission" date="2013-12" db="EMBL/GenBank/DDBJ databases">
        <title>The Genome Sequence of Aphanomyces astaci APO3.</title>
        <authorList>
            <consortium name="The Broad Institute Genomics Platform"/>
            <person name="Russ C."/>
            <person name="Tyler B."/>
            <person name="van West P."/>
            <person name="Dieguez-Uribeondo J."/>
            <person name="Young S.K."/>
            <person name="Zeng Q."/>
            <person name="Gargeya S."/>
            <person name="Fitzgerald M."/>
            <person name="Abouelleil A."/>
            <person name="Alvarado L."/>
            <person name="Chapman S.B."/>
            <person name="Gainer-Dewar J."/>
            <person name="Goldberg J."/>
            <person name="Griggs A."/>
            <person name="Gujja S."/>
            <person name="Hansen M."/>
            <person name="Howarth C."/>
            <person name="Imamovic A."/>
            <person name="Ireland A."/>
            <person name="Larimer J."/>
            <person name="McCowan C."/>
            <person name="Murphy C."/>
            <person name="Pearson M."/>
            <person name="Poon T.W."/>
            <person name="Priest M."/>
            <person name="Roberts A."/>
            <person name="Saif S."/>
            <person name="Shea T."/>
            <person name="Sykes S."/>
            <person name="Wortman J."/>
            <person name="Nusbaum C."/>
            <person name="Birren B."/>
        </authorList>
    </citation>
    <scope>NUCLEOTIDE SEQUENCE [LARGE SCALE GENOMIC DNA]</scope>
    <source>
        <strain evidence="5">APO3</strain>
    </source>
</reference>
<dbReference type="GeneID" id="20820050"/>
<evidence type="ECO:0000256" key="1">
    <source>
        <dbReference type="PROSITE-ProRule" id="PRU00076"/>
    </source>
</evidence>
<keyword evidence="1" id="KW-0245">EGF-like domain</keyword>
<feature type="transmembrane region" description="Helical" evidence="2">
    <location>
        <begin position="487"/>
        <end position="508"/>
    </location>
</feature>
<evidence type="ECO:0000259" key="4">
    <source>
        <dbReference type="PROSITE" id="PS50026"/>
    </source>
</evidence>
<keyword evidence="2" id="KW-1133">Transmembrane helix</keyword>
<organism evidence="5">
    <name type="scientific">Aphanomyces astaci</name>
    <name type="common">Crayfish plague agent</name>
    <dbReference type="NCBI Taxonomy" id="112090"/>
    <lineage>
        <taxon>Eukaryota</taxon>
        <taxon>Sar</taxon>
        <taxon>Stramenopiles</taxon>
        <taxon>Oomycota</taxon>
        <taxon>Saprolegniomycetes</taxon>
        <taxon>Saprolegniales</taxon>
        <taxon>Verrucalvaceae</taxon>
        <taxon>Aphanomyces</taxon>
    </lineage>
</organism>
<name>W4FEB9_APHAT</name>
<feature type="transmembrane region" description="Helical" evidence="2">
    <location>
        <begin position="260"/>
        <end position="284"/>
    </location>
</feature>
<dbReference type="RefSeq" id="XP_009845367.1">
    <property type="nucleotide sequence ID" value="XM_009847065.1"/>
</dbReference>
<feature type="chain" id="PRO_5004841582" description="EGF-like domain-containing protein" evidence="3">
    <location>
        <begin position="25"/>
        <end position="859"/>
    </location>
</feature>
<protein>
    <recommendedName>
        <fullName evidence="4">EGF-like domain-containing protein</fullName>
    </recommendedName>
</protein>